<feature type="region of interest" description="Disordered" evidence="2">
    <location>
        <begin position="1"/>
        <end position="56"/>
    </location>
</feature>
<keyword evidence="1" id="KW-0539">Nucleus</keyword>
<feature type="compositionally biased region" description="Basic and acidic residues" evidence="2">
    <location>
        <begin position="45"/>
        <end position="56"/>
    </location>
</feature>
<comment type="subcellular location">
    <subcellularLocation>
        <location evidence="1">Nucleus</location>
    </subcellularLocation>
</comment>
<evidence type="ECO:0000313" key="4">
    <source>
        <dbReference type="EMBL" id="KAF0298483.1"/>
    </source>
</evidence>
<dbReference type="GO" id="GO:0005634">
    <property type="term" value="C:nucleus"/>
    <property type="evidence" value="ECO:0007669"/>
    <property type="project" value="UniProtKB-SubCell"/>
</dbReference>
<comment type="caution">
    <text evidence="4">The sequence shown here is derived from an EMBL/GenBank/DDBJ whole genome shotgun (WGS) entry which is preliminary data.</text>
</comment>
<feature type="domain" description="BESS" evidence="3">
    <location>
        <begin position="81"/>
        <end position="120"/>
    </location>
</feature>
<dbReference type="GO" id="GO:0003677">
    <property type="term" value="F:DNA binding"/>
    <property type="evidence" value="ECO:0007669"/>
    <property type="project" value="InterPro"/>
</dbReference>
<keyword evidence="5" id="KW-1185">Reference proteome</keyword>
<evidence type="ECO:0000259" key="3">
    <source>
        <dbReference type="PROSITE" id="PS51031"/>
    </source>
</evidence>
<sequence>MDSLSHPPKRGSSPPPDPDAPALSDSAPAPEKRPRLTEAEQPAAEDPRHERVARPAEELQEELVDVLVEMGNEEPEEEQEMDENFEFSMMVLNALRRMPRERAERVKLEILRLLASVRRDQERCEGA</sequence>
<dbReference type="Proteomes" id="UP000440578">
    <property type="component" value="Unassembled WGS sequence"/>
</dbReference>
<evidence type="ECO:0000313" key="5">
    <source>
        <dbReference type="Proteomes" id="UP000440578"/>
    </source>
</evidence>
<protein>
    <recommendedName>
        <fullName evidence="3">BESS domain-containing protein</fullName>
    </recommendedName>
</protein>
<dbReference type="InterPro" id="IPR004210">
    <property type="entry name" value="BESS_motif"/>
</dbReference>
<gene>
    <name evidence="4" type="ORF">FJT64_004160</name>
</gene>
<accession>A0A6A4VXT1</accession>
<dbReference type="AlphaFoldDB" id="A0A6A4VXT1"/>
<feature type="compositionally biased region" description="Low complexity" evidence="2">
    <location>
        <begin position="20"/>
        <end position="29"/>
    </location>
</feature>
<evidence type="ECO:0000256" key="2">
    <source>
        <dbReference type="SAM" id="MobiDB-lite"/>
    </source>
</evidence>
<reference evidence="4 5" key="1">
    <citation type="submission" date="2019-07" db="EMBL/GenBank/DDBJ databases">
        <title>Draft genome assembly of a fouling barnacle, Amphibalanus amphitrite (Darwin, 1854): The first reference genome for Thecostraca.</title>
        <authorList>
            <person name="Kim W."/>
        </authorList>
    </citation>
    <scope>NUCLEOTIDE SEQUENCE [LARGE SCALE GENOMIC DNA]</scope>
    <source>
        <strain evidence="4">SNU_AA5</strain>
        <tissue evidence="4">Soma without cirri and trophi</tissue>
    </source>
</reference>
<proteinExistence type="predicted"/>
<name>A0A6A4VXT1_AMPAM</name>
<organism evidence="4 5">
    <name type="scientific">Amphibalanus amphitrite</name>
    <name type="common">Striped barnacle</name>
    <name type="synonym">Balanus amphitrite</name>
    <dbReference type="NCBI Taxonomy" id="1232801"/>
    <lineage>
        <taxon>Eukaryota</taxon>
        <taxon>Metazoa</taxon>
        <taxon>Ecdysozoa</taxon>
        <taxon>Arthropoda</taxon>
        <taxon>Crustacea</taxon>
        <taxon>Multicrustacea</taxon>
        <taxon>Cirripedia</taxon>
        <taxon>Thoracica</taxon>
        <taxon>Thoracicalcarea</taxon>
        <taxon>Balanomorpha</taxon>
        <taxon>Balanoidea</taxon>
        <taxon>Balanidae</taxon>
        <taxon>Amphibalaninae</taxon>
        <taxon>Amphibalanus</taxon>
    </lineage>
</organism>
<dbReference type="PROSITE" id="PS51031">
    <property type="entry name" value="BESS"/>
    <property type="match status" value="1"/>
</dbReference>
<evidence type="ECO:0000256" key="1">
    <source>
        <dbReference type="PROSITE-ProRule" id="PRU00371"/>
    </source>
</evidence>
<dbReference type="EMBL" id="VIIS01001429">
    <property type="protein sequence ID" value="KAF0298483.1"/>
    <property type="molecule type" value="Genomic_DNA"/>
</dbReference>